<organism evidence="8 9">
    <name type="scientific">Nonomuraea jabiensis</name>
    <dbReference type="NCBI Taxonomy" id="882448"/>
    <lineage>
        <taxon>Bacteria</taxon>
        <taxon>Bacillati</taxon>
        <taxon>Actinomycetota</taxon>
        <taxon>Actinomycetes</taxon>
        <taxon>Streptosporangiales</taxon>
        <taxon>Streptosporangiaceae</taxon>
        <taxon>Nonomuraea</taxon>
    </lineage>
</organism>
<dbReference type="InterPro" id="IPR050189">
    <property type="entry name" value="MFS_Efflux_Transporters"/>
</dbReference>
<feature type="transmembrane region" description="Helical" evidence="6">
    <location>
        <begin position="45"/>
        <end position="70"/>
    </location>
</feature>
<dbReference type="RefSeq" id="WP_185067767.1">
    <property type="nucleotide sequence ID" value="NZ_JACHMB010000001.1"/>
</dbReference>
<dbReference type="InterPro" id="IPR011701">
    <property type="entry name" value="MFS"/>
</dbReference>
<feature type="transmembrane region" description="Helical" evidence="6">
    <location>
        <begin position="140"/>
        <end position="166"/>
    </location>
</feature>
<dbReference type="InterPro" id="IPR036259">
    <property type="entry name" value="MFS_trans_sf"/>
</dbReference>
<evidence type="ECO:0000313" key="9">
    <source>
        <dbReference type="Proteomes" id="UP000579153"/>
    </source>
</evidence>
<feature type="transmembrane region" description="Helical" evidence="6">
    <location>
        <begin position="247"/>
        <end position="267"/>
    </location>
</feature>
<dbReference type="Gene3D" id="1.20.1250.20">
    <property type="entry name" value="MFS general substrate transporter like domains"/>
    <property type="match status" value="1"/>
</dbReference>
<feature type="transmembrane region" description="Helical" evidence="6">
    <location>
        <begin position="340"/>
        <end position="361"/>
    </location>
</feature>
<dbReference type="AlphaFoldDB" id="A0A7W9FYD6"/>
<evidence type="ECO:0000259" key="7">
    <source>
        <dbReference type="PROSITE" id="PS50850"/>
    </source>
</evidence>
<feature type="transmembrane region" description="Helical" evidence="6">
    <location>
        <begin position="172"/>
        <end position="193"/>
    </location>
</feature>
<feature type="transmembrane region" description="Helical" evidence="6">
    <location>
        <begin position="20"/>
        <end position="39"/>
    </location>
</feature>
<evidence type="ECO:0000313" key="8">
    <source>
        <dbReference type="EMBL" id="MBB5773852.1"/>
    </source>
</evidence>
<feature type="transmembrane region" description="Helical" evidence="6">
    <location>
        <begin position="301"/>
        <end position="319"/>
    </location>
</feature>
<dbReference type="EMBL" id="JACHMB010000001">
    <property type="protein sequence ID" value="MBB5773852.1"/>
    <property type="molecule type" value="Genomic_DNA"/>
</dbReference>
<sequence>MTEKERTPGAYPWRARTAVLTLGTFVVGTDGFIIVGLLPEIRETLHVSAAAAGQLVSVFALAYALLGPVLAAFTGRWPRRRVLVAGVALLAAGNAVTASAHVYGLVLASRVLAGSGAALFVASAVATAAHLAGDQRRGSAIAMVTAGATLSLVLGAPLGTLVGGAWGWQTAMWFVAAVAGAVAVVLAVLLPPIRLEQGAALRQRIAPLTDRRVLRILVVTLLAFIGIFLPFTYMSAVFAPAVGGEQVRLALLLLVFGVAATAGNLTAGWLTDRYGPRRVVIGATVGVAAVFVVMLPIREVFVLVVIAEALSGVVSYSVIGPQQHRIIAHAPAEGASLVTSLNTSTGYLGNFLASIIGAVILTTTGSAVLLLPIAAAFAAFAAFLAWWLSRPTGERGGKAVSETGKPVTTAK</sequence>
<gene>
    <name evidence="8" type="ORF">HD596_000608</name>
</gene>
<dbReference type="PANTHER" id="PTHR43124:SF10">
    <property type="entry name" value="PURINE EFFLUX PUMP PBUE"/>
    <property type="match status" value="1"/>
</dbReference>
<keyword evidence="5 6" id="KW-0472">Membrane</keyword>
<dbReference type="GO" id="GO:0005886">
    <property type="term" value="C:plasma membrane"/>
    <property type="evidence" value="ECO:0007669"/>
    <property type="project" value="UniProtKB-SubCell"/>
</dbReference>
<dbReference type="Pfam" id="PF07690">
    <property type="entry name" value="MFS_1"/>
    <property type="match status" value="1"/>
</dbReference>
<protein>
    <submittedName>
        <fullName evidence="8">DHA1 family inner membrane transport protein</fullName>
    </submittedName>
</protein>
<name>A0A7W9FYD6_9ACTN</name>
<dbReference type="GO" id="GO:0022857">
    <property type="term" value="F:transmembrane transporter activity"/>
    <property type="evidence" value="ECO:0007669"/>
    <property type="project" value="InterPro"/>
</dbReference>
<feature type="transmembrane region" description="Helical" evidence="6">
    <location>
        <begin position="213"/>
        <end position="235"/>
    </location>
</feature>
<reference evidence="8 9" key="1">
    <citation type="submission" date="2020-08" db="EMBL/GenBank/DDBJ databases">
        <title>Sequencing the genomes of 1000 actinobacteria strains.</title>
        <authorList>
            <person name="Klenk H.-P."/>
        </authorList>
    </citation>
    <scope>NUCLEOTIDE SEQUENCE [LARGE SCALE GENOMIC DNA]</scope>
    <source>
        <strain evidence="8 9">DSM 45507</strain>
    </source>
</reference>
<keyword evidence="9" id="KW-1185">Reference proteome</keyword>
<feature type="domain" description="Major facilitator superfamily (MFS) profile" evidence="7">
    <location>
        <begin position="16"/>
        <end position="393"/>
    </location>
</feature>
<evidence type="ECO:0000256" key="4">
    <source>
        <dbReference type="ARBA" id="ARBA00022989"/>
    </source>
</evidence>
<dbReference type="PANTHER" id="PTHR43124">
    <property type="entry name" value="PURINE EFFLUX PUMP PBUE"/>
    <property type="match status" value="1"/>
</dbReference>
<dbReference type="SUPFAM" id="SSF103473">
    <property type="entry name" value="MFS general substrate transporter"/>
    <property type="match status" value="1"/>
</dbReference>
<feature type="transmembrane region" description="Helical" evidence="6">
    <location>
        <begin position="279"/>
        <end position="295"/>
    </location>
</feature>
<dbReference type="CDD" id="cd17324">
    <property type="entry name" value="MFS_NepI_like"/>
    <property type="match status" value="1"/>
</dbReference>
<feature type="transmembrane region" description="Helical" evidence="6">
    <location>
        <begin position="112"/>
        <end position="133"/>
    </location>
</feature>
<evidence type="ECO:0000256" key="5">
    <source>
        <dbReference type="ARBA" id="ARBA00023136"/>
    </source>
</evidence>
<evidence type="ECO:0000256" key="3">
    <source>
        <dbReference type="ARBA" id="ARBA00022692"/>
    </source>
</evidence>
<keyword evidence="3 6" id="KW-0812">Transmembrane</keyword>
<evidence type="ECO:0000256" key="6">
    <source>
        <dbReference type="SAM" id="Phobius"/>
    </source>
</evidence>
<keyword evidence="2" id="KW-1003">Cell membrane</keyword>
<dbReference type="PROSITE" id="PS50850">
    <property type="entry name" value="MFS"/>
    <property type="match status" value="1"/>
</dbReference>
<comment type="caution">
    <text evidence="8">The sequence shown here is derived from an EMBL/GenBank/DDBJ whole genome shotgun (WGS) entry which is preliminary data.</text>
</comment>
<dbReference type="Proteomes" id="UP000579153">
    <property type="component" value="Unassembled WGS sequence"/>
</dbReference>
<evidence type="ECO:0000256" key="1">
    <source>
        <dbReference type="ARBA" id="ARBA00004651"/>
    </source>
</evidence>
<proteinExistence type="predicted"/>
<feature type="transmembrane region" description="Helical" evidence="6">
    <location>
        <begin position="82"/>
        <end position="106"/>
    </location>
</feature>
<evidence type="ECO:0000256" key="2">
    <source>
        <dbReference type="ARBA" id="ARBA00022475"/>
    </source>
</evidence>
<accession>A0A7W9FYD6</accession>
<keyword evidence="4 6" id="KW-1133">Transmembrane helix</keyword>
<feature type="transmembrane region" description="Helical" evidence="6">
    <location>
        <begin position="367"/>
        <end position="388"/>
    </location>
</feature>
<comment type="subcellular location">
    <subcellularLocation>
        <location evidence="1">Cell membrane</location>
        <topology evidence="1">Multi-pass membrane protein</topology>
    </subcellularLocation>
</comment>
<dbReference type="InterPro" id="IPR020846">
    <property type="entry name" value="MFS_dom"/>
</dbReference>